<dbReference type="AlphaFoldDB" id="A0A0G2ZCU7"/>
<organism evidence="1 2">
    <name type="scientific">Kosmotoga pacifica</name>
    <dbReference type="NCBI Taxonomy" id="1330330"/>
    <lineage>
        <taxon>Bacteria</taxon>
        <taxon>Thermotogati</taxon>
        <taxon>Thermotogota</taxon>
        <taxon>Thermotogae</taxon>
        <taxon>Kosmotogales</taxon>
        <taxon>Kosmotogaceae</taxon>
        <taxon>Kosmotoga</taxon>
    </lineage>
</organism>
<gene>
    <name evidence="1" type="ORF">IX53_05620</name>
</gene>
<protein>
    <submittedName>
        <fullName evidence="1">Uncharacterized protein</fullName>
    </submittedName>
</protein>
<keyword evidence="2" id="KW-1185">Reference proteome</keyword>
<accession>A0A0G2ZCU7</accession>
<dbReference type="EMBL" id="CP011232">
    <property type="protein sequence ID" value="AKI97384.1"/>
    <property type="molecule type" value="Genomic_DNA"/>
</dbReference>
<evidence type="ECO:0000313" key="1">
    <source>
        <dbReference type="EMBL" id="AKI97384.1"/>
    </source>
</evidence>
<dbReference type="PATRIC" id="fig|1330330.3.peg.1134"/>
<evidence type="ECO:0000313" key="2">
    <source>
        <dbReference type="Proteomes" id="UP000035159"/>
    </source>
</evidence>
<name>A0A0G2ZCU7_9BACT</name>
<sequence>MKKLVFIVLVLTIVSIAFGGGYFLGLGDVGNAYGIAGGLTIDGFTLFGYMGHASVMAVLGTGIGAAADLTPFELYTGVFGNYNYSLLLGAGAGVSIGLYGTALHLGAGVTIKVLWGEHYFSKTTVGFGLGGFYYDSVLAYVF</sequence>
<dbReference type="KEGG" id="kpf:IX53_05620"/>
<proteinExistence type="predicted"/>
<reference evidence="1 2" key="1">
    <citation type="submission" date="2015-04" db="EMBL/GenBank/DDBJ databases">
        <title>Complete Genome Sequence of Kosmotoga pacifica SLHLJ1.</title>
        <authorList>
            <person name="Jiang L.J."/>
            <person name="Shao Z.Z."/>
            <person name="Jebbar M."/>
        </authorList>
    </citation>
    <scope>NUCLEOTIDE SEQUENCE [LARGE SCALE GENOMIC DNA]</scope>
    <source>
        <strain evidence="1 2">SLHLJ1</strain>
    </source>
</reference>
<dbReference type="OrthoDB" id="9858069at2"/>
<dbReference type="Proteomes" id="UP000035159">
    <property type="component" value="Chromosome"/>
</dbReference>
<dbReference type="RefSeq" id="WP_047754518.1">
    <property type="nucleotide sequence ID" value="NZ_CAJUHA010000015.1"/>
</dbReference>